<keyword evidence="1" id="KW-0812">Transmembrane</keyword>
<keyword evidence="1" id="KW-0472">Membrane</keyword>
<accession>A0ABU8SAL7</accession>
<comment type="caution">
    <text evidence="2">The sequence shown here is derived from an EMBL/GenBank/DDBJ whole genome shotgun (WGS) entry which is preliminary data.</text>
</comment>
<organism evidence="2 3">
    <name type="scientific">Novosphingobium aquae</name>
    <dbReference type="NCBI Taxonomy" id="3133435"/>
    <lineage>
        <taxon>Bacteria</taxon>
        <taxon>Pseudomonadati</taxon>
        <taxon>Pseudomonadota</taxon>
        <taxon>Alphaproteobacteria</taxon>
        <taxon>Sphingomonadales</taxon>
        <taxon>Sphingomonadaceae</taxon>
        <taxon>Novosphingobium</taxon>
    </lineage>
</organism>
<keyword evidence="3" id="KW-1185">Reference proteome</keyword>
<evidence type="ECO:0000313" key="2">
    <source>
        <dbReference type="EMBL" id="MEJ6011006.1"/>
    </source>
</evidence>
<dbReference type="EMBL" id="JBBHJY010000007">
    <property type="protein sequence ID" value="MEJ6011006.1"/>
    <property type="molecule type" value="Genomic_DNA"/>
</dbReference>
<evidence type="ECO:0000256" key="1">
    <source>
        <dbReference type="SAM" id="Phobius"/>
    </source>
</evidence>
<protein>
    <recommendedName>
        <fullName evidence="4">Cytochrome C oxidase assembly protein</fullName>
    </recommendedName>
</protein>
<feature type="transmembrane region" description="Helical" evidence="1">
    <location>
        <begin position="21"/>
        <end position="41"/>
    </location>
</feature>
<evidence type="ECO:0008006" key="4">
    <source>
        <dbReference type="Google" id="ProtNLM"/>
    </source>
</evidence>
<gene>
    <name evidence="2" type="ORF">WG900_13870</name>
</gene>
<dbReference type="Proteomes" id="UP001379235">
    <property type="component" value="Unassembled WGS sequence"/>
</dbReference>
<dbReference type="RefSeq" id="WP_339967866.1">
    <property type="nucleotide sequence ID" value="NZ_JBBHJY010000007.1"/>
</dbReference>
<proteinExistence type="predicted"/>
<keyword evidence="1" id="KW-1133">Transmembrane helix</keyword>
<evidence type="ECO:0000313" key="3">
    <source>
        <dbReference type="Proteomes" id="UP001379235"/>
    </source>
</evidence>
<name>A0ABU8SAL7_9SPHN</name>
<sequence length="48" mass="5428">MTDPKKSITEEQRQKVIRQRNLVLALVLGAFVVLFFAITIVKIRNGTA</sequence>
<reference evidence="2 3" key="1">
    <citation type="submission" date="2024-03" db="EMBL/GenBank/DDBJ databases">
        <authorList>
            <person name="Jo J.-H."/>
        </authorList>
    </citation>
    <scope>NUCLEOTIDE SEQUENCE [LARGE SCALE GENOMIC DNA]</scope>
    <source>
        <strain evidence="2 3">AS3R-12</strain>
    </source>
</reference>